<reference evidence="17" key="2">
    <citation type="submission" date="2014-05" db="EMBL/GenBank/DDBJ databases">
        <title>Draft genome sequence of Virgibacillus massiliensis Vm-5.</title>
        <authorList>
            <person name="Khelaifia S."/>
            <person name="Croce O."/>
            <person name="Lagier J.C."/>
            <person name="Raoult D."/>
        </authorList>
    </citation>
    <scope>NUCLEOTIDE SEQUENCE [LARGE SCALE GENOMIC DNA]</scope>
    <source>
        <strain evidence="17">Vm-5</strain>
    </source>
</reference>
<dbReference type="FunFam" id="3.30.70.1170:FF:000003">
    <property type="entry name" value="16S rRNA (Cytosine(967)-C(5))-methyltransferase RsmB"/>
    <property type="match status" value="1"/>
</dbReference>
<dbReference type="GO" id="GO:0006355">
    <property type="term" value="P:regulation of DNA-templated transcription"/>
    <property type="evidence" value="ECO:0007669"/>
    <property type="project" value="InterPro"/>
</dbReference>
<keyword evidence="9 14" id="KW-0949">S-adenosyl-L-methionine</keyword>
<evidence type="ECO:0000313" key="16">
    <source>
        <dbReference type="EMBL" id="CDQ40165.1"/>
    </source>
</evidence>
<dbReference type="GO" id="GO:0008649">
    <property type="term" value="F:rRNA methyltransferase activity"/>
    <property type="evidence" value="ECO:0007669"/>
    <property type="project" value="InterPro"/>
</dbReference>
<dbReference type="AlphaFoldDB" id="A0A024QD77"/>
<sequence length="451" mass="51454">MQTNQLRNSILDVLIRIDKDQGFSHLVLNEELKSGRILAKDEGLFTEIVYGTIQQKMTLDFYLEAFVKQGKKVQPWVKMLLRMSIYQMVYLDRIPDHAIIHEAVEIAKTRGHKGSASFVNGVLRSIQRKGVPETNQIQDRNKRIAITTSHPMWLVNRWIDQYGLEITEEMCKTNTKHKPITVRVQPLKVTREKAIQQLTSEGLEVEPSLFSPQGIIIVDGNILKSKLFTEDYVTIQDQTSMLVAEILHPEQNMKVLDACSAPGGKATHIAEKMRNHGEVYAHDLHAKKAKLVKEKADQLHLTNIQALAYDARKLQELYPVHTFDRILIDAPCSGLGVIRGKPEIKYHKTENDIEKLSSIQLDILNHVSTLLKEEGTMVYSTCTTDKLENETVVRRFLGQNECWQVDKTFFDELPEPLRGSIGISSVGLQIFPHTFNTDGFFLTRLKRKSSE</sequence>
<evidence type="ECO:0000256" key="14">
    <source>
        <dbReference type="PROSITE-ProRule" id="PRU01023"/>
    </source>
</evidence>
<dbReference type="InterPro" id="IPR035926">
    <property type="entry name" value="NusB-like_sf"/>
</dbReference>
<dbReference type="Pfam" id="PF22458">
    <property type="entry name" value="RsmF-B_ferredox"/>
    <property type="match status" value="1"/>
</dbReference>
<dbReference type="Pfam" id="PF01189">
    <property type="entry name" value="Methyltr_RsmB-F"/>
    <property type="match status" value="1"/>
</dbReference>
<dbReference type="InterPro" id="IPR023267">
    <property type="entry name" value="RCMT"/>
</dbReference>
<evidence type="ECO:0000256" key="2">
    <source>
        <dbReference type="ARBA" id="ARBA00004496"/>
    </source>
</evidence>
<dbReference type="InterPro" id="IPR049560">
    <property type="entry name" value="MeTrfase_RsmB-F_NOP2_cat"/>
</dbReference>
<evidence type="ECO:0000313" key="17">
    <source>
        <dbReference type="Proteomes" id="UP000028875"/>
    </source>
</evidence>
<dbReference type="FunFam" id="1.10.940.10:FF:000006">
    <property type="entry name" value="16S rRNA (Cytosine(967)-C(5))-methyltransferase RsmB"/>
    <property type="match status" value="1"/>
</dbReference>
<reference evidence="16 17" key="1">
    <citation type="submission" date="2014-03" db="EMBL/GenBank/DDBJ databases">
        <authorList>
            <person name="Urmite Genomes U."/>
        </authorList>
    </citation>
    <scope>NUCLEOTIDE SEQUENCE [LARGE SCALE GENOMIC DNA]</scope>
    <source>
        <strain evidence="16 17">Vm-5</strain>
    </source>
</reference>
<feature type="binding site" evidence="14">
    <location>
        <position position="310"/>
    </location>
    <ligand>
        <name>S-adenosyl-L-methionine</name>
        <dbReference type="ChEBI" id="CHEBI:59789"/>
    </ligand>
</feature>
<evidence type="ECO:0000256" key="1">
    <source>
        <dbReference type="ARBA" id="ARBA00002724"/>
    </source>
</evidence>
<dbReference type="InterPro" id="IPR018314">
    <property type="entry name" value="RsmB/NOL1/NOP2-like_CS"/>
</dbReference>
<dbReference type="InterPro" id="IPR029063">
    <property type="entry name" value="SAM-dependent_MTases_sf"/>
</dbReference>
<evidence type="ECO:0000256" key="8">
    <source>
        <dbReference type="ARBA" id="ARBA00022679"/>
    </source>
</evidence>
<dbReference type="PANTHER" id="PTHR22807:SF53">
    <property type="entry name" value="RIBOSOMAL RNA SMALL SUBUNIT METHYLTRANSFERASE B-RELATED"/>
    <property type="match status" value="1"/>
</dbReference>
<comment type="function">
    <text evidence="1">Specifically methylates the cytosine at position 967 (m5C967) of 16S rRNA.</text>
</comment>
<gene>
    <name evidence="16" type="primary">rsmB</name>
    <name evidence="16" type="ORF">BN990_02483</name>
</gene>
<dbReference type="GO" id="GO:0003723">
    <property type="term" value="F:RNA binding"/>
    <property type="evidence" value="ECO:0007669"/>
    <property type="project" value="UniProtKB-UniRule"/>
</dbReference>
<dbReference type="eggNOG" id="COG0781">
    <property type="taxonomic scope" value="Bacteria"/>
</dbReference>
<dbReference type="SUPFAM" id="SSF48013">
    <property type="entry name" value="NusB-like"/>
    <property type="match status" value="1"/>
</dbReference>
<comment type="subcellular location">
    <subcellularLocation>
        <location evidence="2">Cytoplasm</location>
    </subcellularLocation>
</comment>
<evidence type="ECO:0000256" key="5">
    <source>
        <dbReference type="ARBA" id="ARBA00022490"/>
    </source>
</evidence>
<keyword evidence="17" id="KW-1185">Reference proteome</keyword>
<dbReference type="CDD" id="cd02440">
    <property type="entry name" value="AdoMet_MTases"/>
    <property type="match status" value="1"/>
</dbReference>
<feature type="binding site" evidence="14">
    <location>
        <position position="329"/>
    </location>
    <ligand>
        <name>S-adenosyl-L-methionine</name>
        <dbReference type="ChEBI" id="CHEBI:59789"/>
    </ligand>
</feature>
<dbReference type="NCBIfam" id="NF011494">
    <property type="entry name" value="PRK14902.1"/>
    <property type="match status" value="1"/>
</dbReference>
<dbReference type="STRING" id="1462526.BN990_02483"/>
<dbReference type="OrthoDB" id="9810297at2"/>
<dbReference type="InterPro" id="IPR054728">
    <property type="entry name" value="RsmB-like_ferredoxin"/>
</dbReference>
<keyword evidence="7 14" id="KW-0489">Methyltransferase</keyword>
<dbReference type="Gene3D" id="3.30.70.1170">
    <property type="entry name" value="Sun protein, domain 3"/>
    <property type="match status" value="1"/>
</dbReference>
<comment type="similarity">
    <text evidence="3 14">Belongs to the class I-like SAM-binding methyltransferase superfamily. RsmB/NOP family.</text>
</comment>
<feature type="domain" description="SAM-dependent MTase RsmB/NOP-type" evidence="15">
    <location>
        <begin position="170"/>
        <end position="448"/>
    </location>
</feature>
<evidence type="ECO:0000256" key="12">
    <source>
        <dbReference type="ARBA" id="ARBA00031088"/>
    </source>
</evidence>
<dbReference type="PANTHER" id="PTHR22807">
    <property type="entry name" value="NOP2 YEAST -RELATED NOL1/NOP2/FMU SUN DOMAIN-CONTAINING"/>
    <property type="match status" value="1"/>
</dbReference>
<proteinExistence type="inferred from homology"/>
<dbReference type="InterPro" id="IPR006027">
    <property type="entry name" value="NusB_RsmB_TIM44"/>
</dbReference>
<evidence type="ECO:0000256" key="7">
    <source>
        <dbReference type="ARBA" id="ARBA00022603"/>
    </source>
</evidence>
<evidence type="ECO:0000256" key="9">
    <source>
        <dbReference type="ARBA" id="ARBA00022691"/>
    </source>
</evidence>
<organism evidence="16 17">
    <name type="scientific">Virgibacillus massiliensis</name>
    <dbReference type="NCBI Taxonomy" id="1462526"/>
    <lineage>
        <taxon>Bacteria</taxon>
        <taxon>Bacillati</taxon>
        <taxon>Bacillota</taxon>
        <taxon>Bacilli</taxon>
        <taxon>Bacillales</taxon>
        <taxon>Bacillaceae</taxon>
        <taxon>Virgibacillus</taxon>
    </lineage>
</organism>
<dbReference type="PRINTS" id="PR02008">
    <property type="entry name" value="RCMTFAMILY"/>
</dbReference>
<dbReference type="RefSeq" id="WP_038244438.1">
    <property type="nucleotide sequence ID" value="NZ_BNER01000004.1"/>
</dbReference>
<keyword evidence="10 14" id="KW-0694">RNA-binding</keyword>
<name>A0A024QD77_9BACI</name>
<protein>
    <recommendedName>
        <fullName evidence="4">16S rRNA (cytosine(967)-C(5))-methyltransferase</fullName>
        <ecNumber evidence="4">2.1.1.176</ecNumber>
    </recommendedName>
    <alternativeName>
        <fullName evidence="11">16S rRNA m5C967 methyltransferase</fullName>
    </alternativeName>
    <alternativeName>
        <fullName evidence="12">rRNA (cytosine-C(5)-)-methyltransferase RsmB</fullName>
    </alternativeName>
</protein>
<evidence type="ECO:0000256" key="11">
    <source>
        <dbReference type="ARBA" id="ARBA00030399"/>
    </source>
</evidence>
<evidence type="ECO:0000259" key="15">
    <source>
        <dbReference type="PROSITE" id="PS51686"/>
    </source>
</evidence>
<keyword evidence="5" id="KW-0963">Cytoplasm</keyword>
<dbReference type="PROSITE" id="PS51686">
    <property type="entry name" value="SAM_MT_RSMB_NOP"/>
    <property type="match status" value="1"/>
</dbReference>
<evidence type="ECO:0000256" key="3">
    <source>
        <dbReference type="ARBA" id="ARBA00007494"/>
    </source>
</evidence>
<dbReference type="eggNOG" id="COG0144">
    <property type="taxonomic scope" value="Bacteria"/>
</dbReference>
<dbReference type="Proteomes" id="UP000028875">
    <property type="component" value="Unassembled WGS sequence"/>
</dbReference>
<evidence type="ECO:0000256" key="4">
    <source>
        <dbReference type="ARBA" id="ARBA00012140"/>
    </source>
</evidence>
<dbReference type="InterPro" id="IPR001678">
    <property type="entry name" value="MeTrfase_RsmB-F_NOP2_dom"/>
</dbReference>
<feature type="binding site" evidence="14">
    <location>
        <begin position="259"/>
        <end position="265"/>
    </location>
    <ligand>
        <name>S-adenosyl-L-methionine</name>
        <dbReference type="ChEBI" id="CHEBI:59789"/>
    </ligand>
</feature>
<feature type="binding site" evidence="14">
    <location>
        <position position="283"/>
    </location>
    <ligand>
        <name>S-adenosyl-L-methionine</name>
        <dbReference type="ChEBI" id="CHEBI:59789"/>
    </ligand>
</feature>
<keyword evidence="6" id="KW-0698">rRNA processing</keyword>
<feature type="active site" description="Nucleophile" evidence="14">
    <location>
        <position position="382"/>
    </location>
</feature>
<dbReference type="FunFam" id="3.40.50.150:FF:000022">
    <property type="entry name" value="Ribosomal RNA small subunit methyltransferase B"/>
    <property type="match status" value="1"/>
</dbReference>
<evidence type="ECO:0000256" key="10">
    <source>
        <dbReference type="ARBA" id="ARBA00022884"/>
    </source>
</evidence>
<dbReference type="InterPro" id="IPR004573">
    <property type="entry name" value="rRNA_ssu_MeTfrase_B"/>
</dbReference>
<evidence type="ECO:0000256" key="13">
    <source>
        <dbReference type="ARBA" id="ARBA00047283"/>
    </source>
</evidence>
<comment type="catalytic activity">
    <reaction evidence="13">
        <text>cytidine(967) in 16S rRNA + S-adenosyl-L-methionine = 5-methylcytidine(967) in 16S rRNA + S-adenosyl-L-homocysteine + H(+)</text>
        <dbReference type="Rhea" id="RHEA:42748"/>
        <dbReference type="Rhea" id="RHEA-COMP:10219"/>
        <dbReference type="Rhea" id="RHEA-COMP:10220"/>
        <dbReference type="ChEBI" id="CHEBI:15378"/>
        <dbReference type="ChEBI" id="CHEBI:57856"/>
        <dbReference type="ChEBI" id="CHEBI:59789"/>
        <dbReference type="ChEBI" id="CHEBI:74483"/>
        <dbReference type="ChEBI" id="CHEBI:82748"/>
        <dbReference type="EC" id="2.1.1.176"/>
    </reaction>
</comment>
<dbReference type="Gene3D" id="3.40.50.150">
    <property type="entry name" value="Vaccinia Virus protein VP39"/>
    <property type="match status" value="1"/>
</dbReference>
<dbReference type="NCBIfam" id="TIGR00563">
    <property type="entry name" value="rsmB"/>
    <property type="match status" value="1"/>
</dbReference>
<dbReference type="SUPFAM" id="SSF53335">
    <property type="entry name" value="S-adenosyl-L-methionine-dependent methyltransferases"/>
    <property type="match status" value="1"/>
</dbReference>
<dbReference type="Pfam" id="PF01029">
    <property type="entry name" value="NusB"/>
    <property type="match status" value="1"/>
</dbReference>
<comment type="caution">
    <text evidence="16">The sequence shown here is derived from an EMBL/GenBank/DDBJ whole genome shotgun (WGS) entry which is preliminary data.</text>
</comment>
<keyword evidence="8 14" id="KW-0808">Transferase</keyword>
<dbReference type="Gene3D" id="1.10.940.10">
    <property type="entry name" value="NusB-like"/>
    <property type="match status" value="1"/>
</dbReference>
<dbReference type="GO" id="GO:0005737">
    <property type="term" value="C:cytoplasm"/>
    <property type="evidence" value="ECO:0007669"/>
    <property type="project" value="UniProtKB-SubCell"/>
</dbReference>
<accession>A0A024QD77</accession>
<dbReference type="EMBL" id="CCDP010000001">
    <property type="protein sequence ID" value="CDQ40165.1"/>
    <property type="molecule type" value="Genomic_DNA"/>
</dbReference>
<dbReference type="EC" id="2.1.1.176" evidence="4"/>
<dbReference type="PROSITE" id="PS01153">
    <property type="entry name" value="NOL1_NOP2_SUN"/>
    <property type="match status" value="1"/>
</dbReference>
<evidence type="ECO:0000256" key="6">
    <source>
        <dbReference type="ARBA" id="ARBA00022552"/>
    </source>
</evidence>